<dbReference type="GO" id="GO:0005976">
    <property type="term" value="P:polysaccharide metabolic process"/>
    <property type="evidence" value="ECO:0007669"/>
    <property type="project" value="InterPro"/>
</dbReference>
<dbReference type="PANTHER" id="PTHR46390">
    <property type="entry name" value="MANNOSE-1-PHOSPHATE GUANYLYLTRANSFERASE"/>
    <property type="match status" value="1"/>
</dbReference>
<reference evidence="2" key="1">
    <citation type="journal article" date="2015" name="Nature">
        <title>Complex archaea that bridge the gap between prokaryotes and eukaryotes.</title>
        <authorList>
            <person name="Spang A."/>
            <person name="Saw J.H."/>
            <person name="Jorgensen S.L."/>
            <person name="Zaremba-Niedzwiedzka K."/>
            <person name="Martijn J."/>
            <person name="Lind A.E."/>
            <person name="van Eijk R."/>
            <person name="Schleper C."/>
            <person name="Guy L."/>
            <person name="Ettema T.J."/>
        </authorList>
    </citation>
    <scope>NUCLEOTIDE SEQUENCE</scope>
</reference>
<feature type="domain" description="Mannose-6-phosphate isomerase type II C-terminal" evidence="1">
    <location>
        <begin position="2"/>
        <end position="105"/>
    </location>
</feature>
<dbReference type="InterPro" id="IPR051161">
    <property type="entry name" value="Mannose-6P_isomerase_type2"/>
</dbReference>
<dbReference type="GO" id="GO:0004475">
    <property type="term" value="F:mannose-1-phosphate guanylyltransferase (GTP) activity"/>
    <property type="evidence" value="ECO:0007669"/>
    <property type="project" value="TreeGrafter"/>
</dbReference>
<accession>A0A0F9SD91</accession>
<dbReference type="InterPro" id="IPR011051">
    <property type="entry name" value="RmlC_Cupin_sf"/>
</dbReference>
<dbReference type="Gene3D" id="2.60.120.10">
    <property type="entry name" value="Jelly Rolls"/>
    <property type="match status" value="1"/>
</dbReference>
<dbReference type="SUPFAM" id="SSF51182">
    <property type="entry name" value="RmlC-like cupins"/>
    <property type="match status" value="1"/>
</dbReference>
<gene>
    <name evidence="2" type="ORF">LCGC14_0533850</name>
</gene>
<proteinExistence type="predicted"/>
<dbReference type="AlphaFoldDB" id="A0A0F9SD91"/>
<evidence type="ECO:0000313" key="2">
    <source>
        <dbReference type="EMBL" id="KKN60262.1"/>
    </source>
</evidence>
<organism evidence="2">
    <name type="scientific">marine sediment metagenome</name>
    <dbReference type="NCBI Taxonomy" id="412755"/>
    <lineage>
        <taxon>unclassified sequences</taxon>
        <taxon>metagenomes</taxon>
        <taxon>ecological metagenomes</taxon>
    </lineage>
</organism>
<dbReference type="GO" id="GO:0009298">
    <property type="term" value="P:GDP-mannose biosynthetic process"/>
    <property type="evidence" value="ECO:0007669"/>
    <property type="project" value="TreeGrafter"/>
</dbReference>
<dbReference type="Pfam" id="PF01050">
    <property type="entry name" value="MannoseP_isomer"/>
    <property type="match status" value="1"/>
</dbReference>
<protein>
    <recommendedName>
        <fullName evidence="1">Mannose-6-phosphate isomerase type II C-terminal domain-containing protein</fullName>
    </recommendedName>
</protein>
<sequence length="111" mass="12749">MQIQKPWGSVKEYALNQTATVRIVYLEPNKETSLHSHNLRDDMWIILDKDVRVQIGDEVKKTKPGDEFVIPSETLHRILSGKTPARVLEIAFGYASEEDIHRLADDYGRTD</sequence>
<dbReference type="PANTHER" id="PTHR46390:SF1">
    <property type="entry name" value="MANNOSE-1-PHOSPHATE GUANYLYLTRANSFERASE"/>
    <property type="match status" value="1"/>
</dbReference>
<dbReference type="InterPro" id="IPR001538">
    <property type="entry name" value="Man6P_isomerase-2_C"/>
</dbReference>
<name>A0A0F9SD91_9ZZZZ</name>
<comment type="caution">
    <text evidence="2">The sequence shown here is derived from an EMBL/GenBank/DDBJ whole genome shotgun (WGS) entry which is preliminary data.</text>
</comment>
<evidence type="ECO:0000259" key="1">
    <source>
        <dbReference type="Pfam" id="PF01050"/>
    </source>
</evidence>
<dbReference type="EMBL" id="LAZR01000701">
    <property type="protein sequence ID" value="KKN60262.1"/>
    <property type="molecule type" value="Genomic_DNA"/>
</dbReference>
<dbReference type="InterPro" id="IPR014710">
    <property type="entry name" value="RmlC-like_jellyroll"/>
</dbReference>